<dbReference type="EC" id="2.7.6.1" evidence="12"/>
<name>U7VDX1_9FUSO</name>
<keyword evidence="12" id="KW-0963">Cytoplasm</keyword>
<keyword evidence="2 12" id="KW-0808">Transferase</keyword>
<dbReference type="PATRIC" id="fig|1319815.3.peg.666"/>
<feature type="binding site" evidence="12">
    <location>
        <begin position="45"/>
        <end position="47"/>
    </location>
    <ligand>
        <name>ATP</name>
        <dbReference type="ChEBI" id="CHEBI:30616"/>
    </ligand>
</feature>
<dbReference type="GO" id="GO:0009156">
    <property type="term" value="P:ribonucleoside monophosphate biosynthetic process"/>
    <property type="evidence" value="ECO:0007669"/>
    <property type="project" value="InterPro"/>
</dbReference>
<dbReference type="PANTHER" id="PTHR10210:SF41">
    <property type="entry name" value="RIBOSE-PHOSPHATE PYROPHOSPHOKINASE 1, CHLOROPLASTIC"/>
    <property type="match status" value="1"/>
</dbReference>
<feature type="binding site" evidence="12">
    <location>
        <position position="179"/>
    </location>
    <ligand>
        <name>Mg(2+)</name>
        <dbReference type="ChEBI" id="CHEBI:18420"/>
    </ligand>
</feature>
<evidence type="ECO:0000256" key="3">
    <source>
        <dbReference type="ARBA" id="ARBA00022723"/>
    </source>
</evidence>
<evidence type="ECO:0000313" key="15">
    <source>
        <dbReference type="Proteomes" id="UP000017081"/>
    </source>
</evidence>
<dbReference type="SUPFAM" id="SSF53271">
    <property type="entry name" value="PRTase-like"/>
    <property type="match status" value="1"/>
</dbReference>
<evidence type="ECO:0000256" key="11">
    <source>
        <dbReference type="ARBA" id="ARBA00061444"/>
    </source>
</evidence>
<reference evidence="14 15" key="1">
    <citation type="submission" date="2013-08" db="EMBL/GenBank/DDBJ databases">
        <authorList>
            <person name="Weinstock G."/>
            <person name="Sodergren E."/>
            <person name="Wylie T."/>
            <person name="Fulton L."/>
            <person name="Fulton R."/>
            <person name="Fronick C."/>
            <person name="O'Laughlin M."/>
            <person name="Godfrey J."/>
            <person name="Miner T."/>
            <person name="Herter B."/>
            <person name="Appelbaum E."/>
            <person name="Cordes M."/>
            <person name="Lek S."/>
            <person name="Wollam A."/>
            <person name="Pepin K.H."/>
            <person name="Palsikar V.B."/>
            <person name="Mitreva M."/>
            <person name="Wilson R.K."/>
        </authorList>
    </citation>
    <scope>NUCLEOTIDE SEQUENCE [LARGE SCALE GENOMIC DNA]</scope>
    <source>
        <strain evidence="14 15">ATCC BAA-474</strain>
    </source>
</reference>
<dbReference type="InterPro" id="IPR000836">
    <property type="entry name" value="PRTase_dom"/>
</dbReference>
<keyword evidence="4 12" id="KW-0545">Nucleotide biosynthesis</keyword>
<dbReference type="InterPro" id="IPR029099">
    <property type="entry name" value="Pribosyltran_N"/>
</dbReference>
<gene>
    <name evidence="12" type="primary">prs</name>
    <name evidence="14" type="ORF">HMPREF0202_00696</name>
</gene>
<keyword evidence="3 12" id="KW-0479">Metal-binding</keyword>
<comment type="pathway">
    <text evidence="1 12">Metabolic intermediate biosynthesis; 5-phospho-alpha-D-ribose 1-diphosphate biosynthesis; 5-phospho-alpha-D-ribose 1-diphosphate from D-ribose 5-phosphate (route I): step 1/1.</text>
</comment>
<evidence type="ECO:0000256" key="5">
    <source>
        <dbReference type="ARBA" id="ARBA00022741"/>
    </source>
</evidence>
<dbReference type="NCBIfam" id="TIGR01251">
    <property type="entry name" value="ribP_PPkin"/>
    <property type="match status" value="1"/>
</dbReference>
<dbReference type="PANTHER" id="PTHR10210">
    <property type="entry name" value="RIBOSE-PHOSPHATE DIPHOSPHOKINASE FAMILY MEMBER"/>
    <property type="match status" value="1"/>
</dbReference>
<dbReference type="FunFam" id="3.40.50.2020:FF:000001">
    <property type="entry name" value="Ribose-phosphate pyrophosphokinase"/>
    <property type="match status" value="1"/>
</dbReference>
<dbReference type="Pfam" id="PF14572">
    <property type="entry name" value="Pribosyl_synth"/>
    <property type="match status" value="1"/>
</dbReference>
<keyword evidence="6 12" id="KW-0418">Kinase</keyword>
<dbReference type="CDD" id="cd06223">
    <property type="entry name" value="PRTases_typeI"/>
    <property type="match status" value="1"/>
</dbReference>
<accession>U7VDX1</accession>
<dbReference type="InterPro" id="IPR037515">
    <property type="entry name" value="Rib-P_diPkinase_bac"/>
</dbReference>
<feature type="binding site" evidence="12">
    <location>
        <begin position="104"/>
        <end position="105"/>
    </location>
    <ligand>
        <name>ATP</name>
        <dbReference type="ChEBI" id="CHEBI:30616"/>
    </ligand>
</feature>
<feature type="binding site" evidence="12">
    <location>
        <position position="204"/>
    </location>
    <ligand>
        <name>D-ribose 5-phosphate</name>
        <dbReference type="ChEBI" id="CHEBI:78346"/>
    </ligand>
</feature>
<dbReference type="EMBL" id="AXZF01000028">
    <property type="protein sequence ID" value="ERT69334.1"/>
    <property type="molecule type" value="Genomic_DNA"/>
</dbReference>
<comment type="subcellular location">
    <subcellularLocation>
        <location evidence="12">Cytoplasm</location>
    </subcellularLocation>
</comment>
<dbReference type="InterPro" id="IPR005946">
    <property type="entry name" value="Rib-P_diPkinase"/>
</dbReference>
<dbReference type="GO" id="GO:0002189">
    <property type="term" value="C:ribose phosphate diphosphokinase complex"/>
    <property type="evidence" value="ECO:0007669"/>
    <property type="project" value="TreeGrafter"/>
</dbReference>
<comment type="similarity">
    <text evidence="11 12">Belongs to the ribose-phosphate pyrophosphokinase family. Class I subfamily.</text>
</comment>
<organism evidence="14 15">
    <name type="scientific">Cetobacterium somerae ATCC BAA-474</name>
    <dbReference type="NCBI Taxonomy" id="1319815"/>
    <lineage>
        <taxon>Bacteria</taxon>
        <taxon>Fusobacteriati</taxon>
        <taxon>Fusobacteriota</taxon>
        <taxon>Fusobacteriia</taxon>
        <taxon>Fusobacteriales</taxon>
        <taxon>Fusobacteriaceae</taxon>
        <taxon>Cetobacterium</taxon>
    </lineage>
</organism>
<dbReference type="PROSITE" id="PS00114">
    <property type="entry name" value="PRPP_SYNTHASE"/>
    <property type="match status" value="1"/>
</dbReference>
<evidence type="ECO:0000256" key="1">
    <source>
        <dbReference type="ARBA" id="ARBA00004996"/>
    </source>
</evidence>
<keyword evidence="8 12" id="KW-0460">Magnesium</keyword>
<dbReference type="NCBIfam" id="NF002320">
    <property type="entry name" value="PRK01259.1"/>
    <property type="match status" value="1"/>
</dbReference>
<dbReference type="Proteomes" id="UP000017081">
    <property type="component" value="Unassembled WGS sequence"/>
</dbReference>
<dbReference type="GO" id="GO:0016301">
    <property type="term" value="F:kinase activity"/>
    <property type="evidence" value="ECO:0007669"/>
    <property type="project" value="UniProtKB-KW"/>
</dbReference>
<dbReference type="GO" id="GO:0006164">
    <property type="term" value="P:purine nucleotide biosynthetic process"/>
    <property type="evidence" value="ECO:0007669"/>
    <property type="project" value="TreeGrafter"/>
</dbReference>
<dbReference type="AlphaFoldDB" id="U7VDX1"/>
<dbReference type="HAMAP" id="MF_00583_B">
    <property type="entry name" value="RibP_PPkinase_B"/>
    <property type="match status" value="1"/>
</dbReference>
<sequence length="322" mass="35473">MEEIEKMERPGVKIFAGTSNMELAKKIAEKYGTSVGDVEIVRFKDGEVYVCVGETVRGRDIFIVQSTSEPVNENIMELLIFIDALKRASAKSINVIIPYYGYARQDRKSRPREPITSKLVANLLTTAGATRIVTMDLHADQIQGFFDIPVDHMQALPLLAKSFIGRGMSGDKVVVVSPDIGGVKRARKLAEWLDCKIAIIDKRRPKPNMSEVMNLIGEVEGKIAIFIDDMIDTAGTITNGAEAIMARGAIEAYACCTHGVFSDPAIERLQASCLKEVIITDSIALPESKKIDKIKVVSVDEILAEAVRRIVNNESVSELFEK</sequence>
<keyword evidence="7 12" id="KW-0067">ATP-binding</keyword>
<dbReference type="GO" id="GO:0004749">
    <property type="term" value="F:ribose phosphate diphosphokinase activity"/>
    <property type="evidence" value="ECO:0007669"/>
    <property type="project" value="UniProtKB-UniRule"/>
</dbReference>
<dbReference type="Gene3D" id="3.40.50.2020">
    <property type="match status" value="2"/>
</dbReference>
<comment type="function">
    <text evidence="10 12">Involved in the biosynthesis of the central metabolite phospho-alpha-D-ribosyl-1-pyrophosphate (PRPP) via the transfer of pyrophosphoryl group from ATP to 1-hydroxyl of ribose-5-phosphate (Rib-5-P).</text>
</comment>
<proteinExistence type="inferred from homology"/>
<evidence type="ECO:0000259" key="13">
    <source>
        <dbReference type="Pfam" id="PF13793"/>
    </source>
</evidence>
<dbReference type="GO" id="GO:0000287">
    <property type="term" value="F:magnesium ion binding"/>
    <property type="evidence" value="ECO:0007669"/>
    <property type="project" value="UniProtKB-UniRule"/>
</dbReference>
<dbReference type="GO" id="GO:0005524">
    <property type="term" value="F:ATP binding"/>
    <property type="evidence" value="ECO:0007669"/>
    <property type="project" value="UniProtKB-KW"/>
</dbReference>
<evidence type="ECO:0000256" key="6">
    <source>
        <dbReference type="ARBA" id="ARBA00022777"/>
    </source>
</evidence>
<evidence type="ECO:0000256" key="12">
    <source>
        <dbReference type="HAMAP-Rule" id="MF_00583"/>
    </source>
</evidence>
<evidence type="ECO:0000256" key="4">
    <source>
        <dbReference type="ARBA" id="ARBA00022727"/>
    </source>
</evidence>
<evidence type="ECO:0000256" key="9">
    <source>
        <dbReference type="ARBA" id="ARBA00049535"/>
    </source>
</evidence>
<dbReference type="InterPro" id="IPR000842">
    <property type="entry name" value="PRib_PP_synth_CS"/>
</dbReference>
<dbReference type="Pfam" id="PF13793">
    <property type="entry name" value="Pribosyltran_N"/>
    <property type="match status" value="1"/>
</dbReference>
<comment type="cofactor">
    <cofactor evidence="12">
        <name>Mg(2+)</name>
        <dbReference type="ChEBI" id="CHEBI:18420"/>
    </cofactor>
    <text evidence="12">Binds 2 Mg(2+) ions per subunit.</text>
</comment>
<keyword evidence="5 12" id="KW-0547">Nucleotide-binding</keyword>
<evidence type="ECO:0000256" key="7">
    <source>
        <dbReference type="ARBA" id="ARBA00022840"/>
    </source>
</evidence>
<comment type="catalytic activity">
    <reaction evidence="9 12">
        <text>D-ribose 5-phosphate + ATP = 5-phospho-alpha-D-ribose 1-diphosphate + AMP + H(+)</text>
        <dbReference type="Rhea" id="RHEA:15609"/>
        <dbReference type="ChEBI" id="CHEBI:15378"/>
        <dbReference type="ChEBI" id="CHEBI:30616"/>
        <dbReference type="ChEBI" id="CHEBI:58017"/>
        <dbReference type="ChEBI" id="CHEBI:78346"/>
        <dbReference type="ChEBI" id="CHEBI:456215"/>
        <dbReference type="EC" id="2.7.6.1"/>
    </reaction>
</comment>
<evidence type="ECO:0000256" key="8">
    <source>
        <dbReference type="ARBA" id="ARBA00022842"/>
    </source>
</evidence>
<evidence type="ECO:0000256" key="2">
    <source>
        <dbReference type="ARBA" id="ARBA00022679"/>
    </source>
</evidence>
<evidence type="ECO:0000313" key="14">
    <source>
        <dbReference type="EMBL" id="ERT69334.1"/>
    </source>
</evidence>
<dbReference type="eggNOG" id="COG0462">
    <property type="taxonomic scope" value="Bacteria"/>
</dbReference>
<feature type="binding site" evidence="12">
    <location>
        <position position="138"/>
    </location>
    <ligand>
        <name>Mg(2+)</name>
        <dbReference type="ChEBI" id="CHEBI:18420"/>
    </ligand>
</feature>
<feature type="active site" evidence="12">
    <location>
        <position position="202"/>
    </location>
</feature>
<feature type="binding site" evidence="12">
    <location>
        <position position="228"/>
    </location>
    <ligand>
        <name>D-ribose 5-phosphate</name>
        <dbReference type="ChEBI" id="CHEBI:78346"/>
    </ligand>
</feature>
<evidence type="ECO:0000256" key="10">
    <source>
        <dbReference type="ARBA" id="ARBA00054914"/>
    </source>
</evidence>
<dbReference type="SMART" id="SM01400">
    <property type="entry name" value="Pribosyltran_N"/>
    <property type="match status" value="1"/>
</dbReference>
<dbReference type="GO" id="GO:0005737">
    <property type="term" value="C:cytoplasm"/>
    <property type="evidence" value="ECO:0007669"/>
    <property type="project" value="UniProtKB-SubCell"/>
</dbReference>
<dbReference type="InterPro" id="IPR029057">
    <property type="entry name" value="PRTase-like"/>
</dbReference>
<comment type="subunit">
    <text evidence="12">Homohexamer.</text>
</comment>
<feature type="domain" description="Ribose-phosphate pyrophosphokinase N-terminal" evidence="13">
    <location>
        <begin position="12"/>
        <end position="128"/>
    </location>
</feature>
<comment type="caution">
    <text evidence="14">The sequence shown here is derived from an EMBL/GenBank/DDBJ whole genome shotgun (WGS) entry which is preliminary data.</text>
</comment>
<keyword evidence="15" id="KW-1185">Reference proteome</keyword>
<feature type="binding site" evidence="12">
    <location>
        <begin position="232"/>
        <end position="236"/>
    </location>
    <ligand>
        <name>D-ribose 5-phosphate</name>
        <dbReference type="ChEBI" id="CHEBI:78346"/>
    </ligand>
</feature>
<protein>
    <recommendedName>
        <fullName evidence="12">Ribose-phosphate pyrophosphokinase</fullName>
        <shortName evidence="12">RPPK</shortName>
        <ecNumber evidence="12">2.7.6.1</ecNumber>
    </recommendedName>
    <alternativeName>
        <fullName evidence="12">5-phospho-D-ribosyl alpha-1-diphosphate synthase</fullName>
    </alternativeName>
    <alternativeName>
        <fullName evidence="12">Phosphoribosyl diphosphate synthase</fullName>
    </alternativeName>
    <alternativeName>
        <fullName evidence="12">Phosphoribosyl pyrophosphate synthase</fullName>
        <shortName evidence="12">P-Rib-PP synthase</shortName>
        <shortName evidence="12">PRPP synthase</shortName>
        <shortName evidence="12">PRPPase</shortName>
    </alternativeName>
</protein>
<dbReference type="GO" id="GO:0006015">
    <property type="term" value="P:5-phosphoribose 1-diphosphate biosynthetic process"/>
    <property type="evidence" value="ECO:0007669"/>
    <property type="project" value="UniProtKB-UniRule"/>
</dbReference>
<dbReference type="HOGENOM" id="CLU_033546_2_0_0"/>
<dbReference type="STRING" id="1319815.HMPREF0202_00696"/>
<dbReference type="UniPathway" id="UPA00087">
    <property type="reaction ID" value="UER00172"/>
</dbReference>